<evidence type="ECO:0000259" key="5">
    <source>
        <dbReference type="PROSITE" id="PS50975"/>
    </source>
</evidence>
<dbReference type="PANTHER" id="PTHR21621">
    <property type="entry name" value="RIBOSOMAL PROTEIN S6 MODIFICATION PROTEIN"/>
    <property type="match status" value="1"/>
</dbReference>
<evidence type="ECO:0000313" key="9">
    <source>
        <dbReference type="Proteomes" id="UP000669887"/>
    </source>
</evidence>
<keyword evidence="1" id="KW-0479">Metal-binding</keyword>
<evidence type="ECO:0000256" key="4">
    <source>
        <dbReference type="PROSITE-ProRule" id="PRU00409"/>
    </source>
</evidence>
<dbReference type="GO" id="GO:0043774">
    <property type="term" value="F:coenzyme F420-2 alpha-glutamyl ligase activity"/>
    <property type="evidence" value="ECO:0007669"/>
    <property type="project" value="TreeGrafter"/>
</dbReference>
<reference evidence="6" key="2">
    <citation type="submission" date="2021-03" db="EMBL/GenBank/DDBJ databases">
        <title>X isolated from Micromonospora tulbaghiae.</title>
        <authorList>
            <person name="Stennett H.L."/>
        </authorList>
    </citation>
    <scope>NUCLEOTIDE SEQUENCE</scope>
    <source>
        <strain evidence="6">28M1-20</strain>
    </source>
</reference>
<dbReference type="GO" id="GO:0005524">
    <property type="term" value="F:ATP binding"/>
    <property type="evidence" value="ECO:0007669"/>
    <property type="project" value="UniProtKB-UniRule"/>
</dbReference>
<feature type="domain" description="ATP-grasp" evidence="5">
    <location>
        <begin position="99"/>
        <end position="285"/>
    </location>
</feature>
<dbReference type="EMBL" id="FMCQ01000012">
    <property type="protein sequence ID" value="SCF14719.1"/>
    <property type="molecule type" value="Genomic_DNA"/>
</dbReference>
<dbReference type="AlphaFoldDB" id="A0AAW4JK12"/>
<keyword evidence="6" id="KW-0436">Ligase</keyword>
<dbReference type="Gene3D" id="3.30.470.20">
    <property type="entry name" value="ATP-grasp fold, B domain"/>
    <property type="match status" value="1"/>
</dbReference>
<evidence type="ECO:0000313" key="8">
    <source>
        <dbReference type="Proteomes" id="UP000199405"/>
    </source>
</evidence>
<dbReference type="InterPro" id="IPR013651">
    <property type="entry name" value="ATP-grasp_RimK-type"/>
</dbReference>
<sequence>MSAVTDAPARLAVLASRVRAEEKGILDALEQRRIPVEQVDPRRLSAGVGAPVGPWSLVLNREISATRARYAAVSLEAAGTPVINSAAAIGTCGDKWLTSLALQRAGVATPRTVLALTPEAAAEAIERLGYPVVVKPLSSSWGRRVSLVRDPDAAQAVLEHCAALPAPQAHLIYLQEFIDKPDRDIRVVVVGGEPVAAAYRRSAHWRTNVAQGAGTQPCPLDDRLAKLAVATAEAVGADIAGVDVVEDRDGAMYALEVNAGVEFAGLQAAHQGRVDVAGVIADLVARRFRDLTKGGAG</sequence>
<dbReference type="GeneID" id="93473313"/>
<evidence type="ECO:0000256" key="2">
    <source>
        <dbReference type="ARBA" id="ARBA00022741"/>
    </source>
</evidence>
<dbReference type="GO" id="GO:0046872">
    <property type="term" value="F:metal ion binding"/>
    <property type="evidence" value="ECO:0007669"/>
    <property type="project" value="UniProtKB-KW"/>
</dbReference>
<keyword evidence="3 4" id="KW-0067">ATP-binding</keyword>
<dbReference type="Gene3D" id="3.40.50.20">
    <property type="match status" value="1"/>
</dbReference>
<evidence type="ECO:0000313" key="6">
    <source>
        <dbReference type="EMBL" id="MBO4142157.1"/>
    </source>
</evidence>
<reference evidence="7 8" key="1">
    <citation type="submission" date="2016-06" db="EMBL/GenBank/DDBJ databases">
        <authorList>
            <person name="Varghese N."/>
            <person name="Submissions Spin"/>
        </authorList>
    </citation>
    <scope>NUCLEOTIDE SEQUENCE [LARGE SCALE GENOMIC DNA]</scope>
    <source>
        <strain evidence="7 8">DSM 45142</strain>
    </source>
</reference>
<dbReference type="SUPFAM" id="SSF56059">
    <property type="entry name" value="Glutathione synthetase ATP-binding domain-like"/>
    <property type="match status" value="1"/>
</dbReference>
<name>A0AAW4JK12_9ACTN</name>
<dbReference type="InterPro" id="IPR054562">
    <property type="entry name" value="LysX/ArgX_preATP_grasp"/>
</dbReference>
<dbReference type="InterPro" id="IPR011761">
    <property type="entry name" value="ATP-grasp"/>
</dbReference>
<dbReference type="SUPFAM" id="SSF52440">
    <property type="entry name" value="PreATP-grasp domain"/>
    <property type="match status" value="1"/>
</dbReference>
<dbReference type="Pfam" id="PF08443">
    <property type="entry name" value="RimK"/>
    <property type="match status" value="1"/>
</dbReference>
<dbReference type="PROSITE" id="PS50975">
    <property type="entry name" value="ATP_GRASP"/>
    <property type="match status" value="1"/>
</dbReference>
<dbReference type="NCBIfam" id="TIGR00768">
    <property type="entry name" value="rimK_fam"/>
    <property type="match status" value="1"/>
</dbReference>
<keyword evidence="2 4" id="KW-0547">Nucleotide-binding</keyword>
<protein>
    <submittedName>
        <fullName evidence="6">RimK family alpha-L-glutamate ligase</fullName>
    </submittedName>
    <submittedName>
        <fullName evidence="7">[lysine-biosynthesis-protein LysW]---L-2-aminoadipate ligase</fullName>
    </submittedName>
</protein>
<dbReference type="EMBL" id="JAGFVQ010000036">
    <property type="protein sequence ID" value="MBO4142157.1"/>
    <property type="molecule type" value="Genomic_DNA"/>
</dbReference>
<dbReference type="Pfam" id="PF22626">
    <property type="entry name" value="LysX_preATP_grasp"/>
    <property type="match status" value="1"/>
</dbReference>
<dbReference type="Proteomes" id="UP000669887">
    <property type="component" value="Unassembled WGS sequence"/>
</dbReference>
<accession>A0AAW4JK12</accession>
<dbReference type="PANTHER" id="PTHR21621:SF2">
    <property type="entry name" value="COENZYME GAMMA-F420-2:ALPHA-L-GLUTAMATE LIGASE"/>
    <property type="match status" value="1"/>
</dbReference>
<evidence type="ECO:0000256" key="1">
    <source>
        <dbReference type="ARBA" id="ARBA00022723"/>
    </source>
</evidence>
<evidence type="ECO:0000313" key="7">
    <source>
        <dbReference type="EMBL" id="SCF14719.1"/>
    </source>
</evidence>
<dbReference type="InterPro" id="IPR013815">
    <property type="entry name" value="ATP_grasp_subdomain_1"/>
</dbReference>
<evidence type="ECO:0000256" key="3">
    <source>
        <dbReference type="ARBA" id="ARBA00022840"/>
    </source>
</evidence>
<dbReference type="Gene3D" id="3.30.1490.20">
    <property type="entry name" value="ATP-grasp fold, A domain"/>
    <property type="match status" value="1"/>
</dbReference>
<dbReference type="InterPro" id="IPR016185">
    <property type="entry name" value="PreATP-grasp_dom_sf"/>
</dbReference>
<dbReference type="InterPro" id="IPR004666">
    <property type="entry name" value="Rp_bS6_RimK/Lys_biosynth_LsyX"/>
</dbReference>
<dbReference type="GO" id="GO:0005737">
    <property type="term" value="C:cytoplasm"/>
    <property type="evidence" value="ECO:0007669"/>
    <property type="project" value="TreeGrafter"/>
</dbReference>
<gene>
    <name evidence="7" type="ORF">GA0070562_0619</name>
    <name evidence="6" type="ORF">J5U46_18565</name>
</gene>
<comment type="caution">
    <text evidence="6">The sequence shown here is derived from an EMBL/GenBank/DDBJ whole genome shotgun (WGS) entry which is preliminary data.</text>
</comment>
<keyword evidence="8" id="KW-1185">Reference proteome</keyword>
<organism evidence="6 9">
    <name type="scientific">Micromonospora tulbaghiae</name>
    <dbReference type="NCBI Taxonomy" id="479978"/>
    <lineage>
        <taxon>Bacteria</taxon>
        <taxon>Bacillati</taxon>
        <taxon>Actinomycetota</taxon>
        <taxon>Actinomycetes</taxon>
        <taxon>Micromonosporales</taxon>
        <taxon>Micromonosporaceae</taxon>
        <taxon>Micromonospora</taxon>
    </lineage>
</organism>
<dbReference type="RefSeq" id="WP_091427637.1">
    <property type="nucleotide sequence ID" value="NZ_FMCQ01000012.1"/>
</dbReference>
<proteinExistence type="predicted"/>
<dbReference type="Proteomes" id="UP000199405">
    <property type="component" value="Unassembled WGS sequence"/>
</dbReference>